<dbReference type="InterPro" id="IPR011576">
    <property type="entry name" value="Pyridox_Oxase_N"/>
</dbReference>
<keyword evidence="4" id="KW-1185">Reference proteome</keyword>
<reference evidence="3 4" key="1">
    <citation type="journal article" date="2018" name="Int. J. Syst. Evol. Microbiol.">
        <title>Epidermidibacterium keratini gen. nov., sp. nov., a member of the family Sporichthyaceae, isolated from keratin epidermis.</title>
        <authorList>
            <person name="Lee D.G."/>
            <person name="Trujillo M.E."/>
            <person name="Kang S."/>
            <person name="Nam J.J."/>
            <person name="Kim Y.J."/>
        </authorList>
    </citation>
    <scope>NUCLEOTIDE SEQUENCE [LARGE SCALE GENOMIC DNA]</scope>
    <source>
        <strain evidence="3 4">EPI-7</strain>
    </source>
</reference>
<dbReference type="KEGG" id="eke:EK0264_07710"/>
<dbReference type="GO" id="GO:0070967">
    <property type="term" value="F:coenzyme F420 binding"/>
    <property type="evidence" value="ECO:0007669"/>
    <property type="project" value="TreeGrafter"/>
</dbReference>
<dbReference type="NCBIfam" id="TIGR03618">
    <property type="entry name" value="Rv1155_F420"/>
    <property type="match status" value="1"/>
</dbReference>
<dbReference type="InterPro" id="IPR052019">
    <property type="entry name" value="F420H2_bilvrd_red/Heme_oxyg"/>
</dbReference>
<organism evidence="3 4">
    <name type="scientific">Epidermidibacterium keratini</name>
    <dbReference type="NCBI Taxonomy" id="1891644"/>
    <lineage>
        <taxon>Bacteria</taxon>
        <taxon>Bacillati</taxon>
        <taxon>Actinomycetota</taxon>
        <taxon>Actinomycetes</taxon>
        <taxon>Sporichthyales</taxon>
        <taxon>Sporichthyaceae</taxon>
        <taxon>Epidermidibacterium</taxon>
    </lineage>
</organism>
<dbReference type="GO" id="GO:0016627">
    <property type="term" value="F:oxidoreductase activity, acting on the CH-CH group of donors"/>
    <property type="evidence" value="ECO:0007669"/>
    <property type="project" value="TreeGrafter"/>
</dbReference>
<dbReference type="PANTHER" id="PTHR35176">
    <property type="entry name" value="HEME OXYGENASE HI_0854-RELATED"/>
    <property type="match status" value="1"/>
</dbReference>
<dbReference type="SUPFAM" id="SSF50475">
    <property type="entry name" value="FMN-binding split barrel"/>
    <property type="match status" value="1"/>
</dbReference>
<dbReference type="InterPro" id="IPR012349">
    <property type="entry name" value="Split_barrel_FMN-bd"/>
</dbReference>
<accession>A0A7L4YM89</accession>
<evidence type="ECO:0000256" key="1">
    <source>
        <dbReference type="ARBA" id="ARBA00023002"/>
    </source>
</evidence>
<dbReference type="PANTHER" id="PTHR35176:SF1">
    <property type="entry name" value="F420H(2)-DEPENDENT BILIVERDIN REDUCTASE"/>
    <property type="match status" value="1"/>
</dbReference>
<keyword evidence="1" id="KW-0560">Oxidoreductase</keyword>
<dbReference type="InParanoid" id="A0A7L4YM89"/>
<dbReference type="Proteomes" id="UP000463857">
    <property type="component" value="Chromosome"/>
</dbReference>
<dbReference type="AlphaFoldDB" id="A0A7L4YM89"/>
<feature type="domain" description="Pyridoxamine 5'-phosphate oxidase N-terminal" evidence="2">
    <location>
        <begin position="9"/>
        <end position="126"/>
    </location>
</feature>
<proteinExistence type="predicted"/>
<protein>
    <submittedName>
        <fullName evidence="3">TIGR03618 family F420-dependent PPOX class oxidoreductase</fullName>
    </submittedName>
</protein>
<evidence type="ECO:0000259" key="2">
    <source>
        <dbReference type="Pfam" id="PF01243"/>
    </source>
</evidence>
<dbReference type="RefSeq" id="WP_159544391.1">
    <property type="nucleotide sequence ID" value="NZ_CP047156.1"/>
</dbReference>
<dbReference type="GO" id="GO:0005829">
    <property type="term" value="C:cytosol"/>
    <property type="evidence" value="ECO:0007669"/>
    <property type="project" value="TreeGrafter"/>
</dbReference>
<dbReference type="Gene3D" id="2.30.110.10">
    <property type="entry name" value="Electron Transport, Fmn-binding Protein, Chain A"/>
    <property type="match status" value="1"/>
</dbReference>
<sequence>MRFDPANLPDSAHELLRERHLATLSTLRRDSTPHVTPVGFTFDAEAGLARVICSGDSQKVRNIERTPYAAICQTVGAQWFTLEGPAHVERDPEAVRDAEQRYAERYRVPRVNPKRVVLVVKIERVTGYLRSA</sequence>
<evidence type="ECO:0000313" key="3">
    <source>
        <dbReference type="EMBL" id="QHC00172.1"/>
    </source>
</evidence>
<gene>
    <name evidence="3" type="ORF">EK0264_07710</name>
</gene>
<dbReference type="InterPro" id="IPR019920">
    <property type="entry name" value="F420-binding_dom_put"/>
</dbReference>
<evidence type="ECO:0000313" key="4">
    <source>
        <dbReference type="Proteomes" id="UP000463857"/>
    </source>
</evidence>
<dbReference type="Pfam" id="PF01243">
    <property type="entry name" value="PNPOx_N"/>
    <property type="match status" value="1"/>
</dbReference>
<name>A0A7L4YM89_9ACTN</name>
<dbReference type="OrthoDB" id="4551790at2"/>
<dbReference type="EMBL" id="CP047156">
    <property type="protein sequence ID" value="QHC00172.1"/>
    <property type="molecule type" value="Genomic_DNA"/>
</dbReference>